<sequence>DASPPHTSVECRQLPAGLRFGGVLRAPAAHRPGHPWRGERQRGGAQRGASPRAEWIRGGLSGGCGQGQLGRVGRAAVGSGCRGCRRGAAGGRRRPHLAGAARLPRWQGDLHQLRCAAAARLAGGAPWNGAVPRPLRPDAALHPGRAAGGGGGAGADGGTRTPAGRRGRSHPAGGRRDRDAPPERAPHSRRARPGAPGTPRPRRRSRAARSGRM</sequence>
<evidence type="ECO:0000256" key="1">
    <source>
        <dbReference type="SAM" id="MobiDB-lite"/>
    </source>
</evidence>
<evidence type="ECO:0000313" key="2">
    <source>
        <dbReference type="EMBL" id="CAA9366485.1"/>
    </source>
</evidence>
<dbReference type="EMBL" id="CADCTW010000221">
    <property type="protein sequence ID" value="CAA9366485.1"/>
    <property type="molecule type" value="Genomic_DNA"/>
</dbReference>
<feature type="non-terminal residue" evidence="2">
    <location>
        <position position="213"/>
    </location>
</feature>
<feature type="non-terminal residue" evidence="2">
    <location>
        <position position="1"/>
    </location>
</feature>
<organism evidence="2">
    <name type="scientific">uncultured Gemmatimonadota bacterium</name>
    <dbReference type="NCBI Taxonomy" id="203437"/>
    <lineage>
        <taxon>Bacteria</taxon>
        <taxon>Pseudomonadati</taxon>
        <taxon>Gemmatimonadota</taxon>
        <taxon>environmental samples</taxon>
    </lineage>
</organism>
<feature type="compositionally biased region" description="Basic residues" evidence="1">
    <location>
        <begin position="200"/>
        <end position="213"/>
    </location>
</feature>
<feature type="compositionally biased region" description="Basic and acidic residues" evidence="1">
    <location>
        <begin position="174"/>
        <end position="186"/>
    </location>
</feature>
<feature type="region of interest" description="Disordered" evidence="1">
    <location>
        <begin position="126"/>
        <end position="213"/>
    </location>
</feature>
<feature type="compositionally biased region" description="Gly residues" evidence="1">
    <location>
        <begin position="146"/>
        <end position="157"/>
    </location>
</feature>
<dbReference type="AlphaFoldDB" id="A0A6J4MTX2"/>
<gene>
    <name evidence="2" type="ORF">AVDCRST_MAG68-4901</name>
</gene>
<protein>
    <submittedName>
        <fullName evidence="2">Acyl-phosphate:glycerol-3-phosphate O-acyltransferase PlsY</fullName>
    </submittedName>
</protein>
<name>A0A6J4MTX2_9BACT</name>
<proteinExistence type="predicted"/>
<keyword evidence="2" id="KW-0012">Acyltransferase</keyword>
<keyword evidence="2" id="KW-0808">Transferase</keyword>
<accession>A0A6J4MTX2</accession>
<feature type="region of interest" description="Disordered" evidence="1">
    <location>
        <begin position="24"/>
        <end position="53"/>
    </location>
</feature>
<reference evidence="2" key="1">
    <citation type="submission" date="2020-02" db="EMBL/GenBank/DDBJ databases">
        <authorList>
            <person name="Meier V. D."/>
        </authorList>
    </citation>
    <scope>NUCLEOTIDE SEQUENCE</scope>
    <source>
        <strain evidence="2">AVDCRST_MAG68</strain>
    </source>
</reference>
<dbReference type="GO" id="GO:0016746">
    <property type="term" value="F:acyltransferase activity"/>
    <property type="evidence" value="ECO:0007669"/>
    <property type="project" value="UniProtKB-KW"/>
</dbReference>